<dbReference type="PANTHER" id="PTHR42100">
    <property type="entry name" value="OXIDOREDUCTASE 178 KDA SUBUNIT, PUTATIVE (AFU_ORTHOLOGUE AFUA_8G04320)-RELATED"/>
    <property type="match status" value="1"/>
</dbReference>
<dbReference type="PANTHER" id="PTHR42100:SF1">
    <property type="entry name" value="OXIDOREDUCTASE 178 KDA SUBUNIT, PUTATIVE (AFU_ORTHOLOGUE AFUA_8G04320)-RELATED"/>
    <property type="match status" value="1"/>
</dbReference>
<protein>
    <submittedName>
        <fullName evidence="3">Related to NADH dehydrogenase 17.8K chain</fullName>
    </submittedName>
</protein>
<evidence type="ECO:0000256" key="1">
    <source>
        <dbReference type="SAM" id="Coils"/>
    </source>
</evidence>
<proteinExistence type="predicted"/>
<comment type="caution">
    <text evidence="3">The sequence shown here is derived from an EMBL/GenBank/DDBJ whole genome shotgun (WGS) entry which is preliminary data.</text>
</comment>
<evidence type="ECO:0000313" key="3">
    <source>
        <dbReference type="EMBL" id="CZS89003.1"/>
    </source>
</evidence>
<dbReference type="InterPro" id="IPR034444">
    <property type="entry name" value="Nuo17.8"/>
</dbReference>
<dbReference type="AlphaFoldDB" id="A0A1E1JT87"/>
<evidence type="ECO:0000313" key="4">
    <source>
        <dbReference type="Proteomes" id="UP000178129"/>
    </source>
</evidence>
<feature type="region of interest" description="Disordered" evidence="2">
    <location>
        <begin position="40"/>
        <end position="65"/>
    </location>
</feature>
<dbReference type="STRING" id="914237.A0A1E1JT87"/>
<keyword evidence="1" id="KW-0175">Coiled coil</keyword>
<dbReference type="GO" id="GO:0005739">
    <property type="term" value="C:mitochondrion"/>
    <property type="evidence" value="ECO:0007669"/>
    <property type="project" value="InterPro"/>
</dbReference>
<feature type="compositionally biased region" description="Basic and acidic residues" evidence="2">
    <location>
        <begin position="50"/>
        <end position="65"/>
    </location>
</feature>
<sequence>MFNLIVPDWNYICAQLNHNIMFALRRKAVEFAGRLPAAAGRRTSPYSTAHPEKHGDQGHHHEGPKAESLGTQFYVALVMVPLSLGVYAVSRPSANGQPAAFTNYISSTYNEYKDTWAARNTLHTAALESAAFDRNLFQSTPGSRHIELRFPEIFNTGSPHNVVAGQGARNMDQLVAHYEKKNADMEEKKVKALAARAAESK</sequence>
<keyword evidence="4" id="KW-1185">Reference proteome</keyword>
<accession>A0A1E1JT87</accession>
<gene>
    <name evidence="3" type="ORF">RCO7_04647</name>
</gene>
<name>A0A1E1JT87_9HELO</name>
<evidence type="ECO:0000256" key="2">
    <source>
        <dbReference type="SAM" id="MobiDB-lite"/>
    </source>
</evidence>
<reference evidence="4" key="1">
    <citation type="submission" date="2016-03" db="EMBL/GenBank/DDBJ databases">
        <authorList>
            <person name="Ploux O."/>
        </authorList>
    </citation>
    <scope>NUCLEOTIDE SEQUENCE [LARGE SCALE GENOMIC DNA]</scope>
    <source>
        <strain evidence="4">UK7</strain>
    </source>
</reference>
<dbReference type="EMBL" id="FJUW01000002">
    <property type="protein sequence ID" value="CZS89003.1"/>
    <property type="molecule type" value="Genomic_DNA"/>
</dbReference>
<dbReference type="InParanoid" id="A0A1E1JT87"/>
<organism evidence="3 4">
    <name type="scientific">Rhynchosporium graminicola</name>
    <dbReference type="NCBI Taxonomy" id="2792576"/>
    <lineage>
        <taxon>Eukaryota</taxon>
        <taxon>Fungi</taxon>
        <taxon>Dikarya</taxon>
        <taxon>Ascomycota</taxon>
        <taxon>Pezizomycotina</taxon>
        <taxon>Leotiomycetes</taxon>
        <taxon>Helotiales</taxon>
        <taxon>Ploettnerulaceae</taxon>
        <taxon>Rhynchosporium</taxon>
    </lineage>
</organism>
<feature type="coiled-coil region" evidence="1">
    <location>
        <begin position="168"/>
        <end position="195"/>
    </location>
</feature>
<dbReference type="Proteomes" id="UP000178129">
    <property type="component" value="Unassembled WGS sequence"/>
</dbReference>